<dbReference type="Pfam" id="PF00441">
    <property type="entry name" value="Acyl-CoA_dh_1"/>
    <property type="match status" value="1"/>
</dbReference>
<dbReference type="Proteomes" id="UP001597124">
    <property type="component" value="Unassembled WGS sequence"/>
</dbReference>
<dbReference type="InterPro" id="IPR036250">
    <property type="entry name" value="AcylCo_DH-like_C"/>
</dbReference>
<keyword evidence="9" id="KW-1185">Reference proteome</keyword>
<feature type="domain" description="Acyl-CoA dehydrogenase/oxidase C-terminal" evidence="6">
    <location>
        <begin position="212"/>
        <end position="346"/>
    </location>
</feature>
<name>A0ABW3C6H9_SPHXN</name>
<gene>
    <name evidence="8" type="ORF">ACFQ00_13605</name>
</gene>
<comment type="cofactor">
    <cofactor evidence="1">
        <name>FAD</name>
        <dbReference type="ChEBI" id="CHEBI:57692"/>
    </cofactor>
</comment>
<dbReference type="InterPro" id="IPR009100">
    <property type="entry name" value="AcylCoA_DH/oxidase_NM_dom_sf"/>
</dbReference>
<evidence type="ECO:0000313" key="8">
    <source>
        <dbReference type="EMBL" id="MFD0849367.1"/>
    </source>
</evidence>
<keyword evidence="4" id="KW-0274">FAD</keyword>
<feature type="domain" description="Acyl-CoA dehydrogenase/oxidase N-terminal" evidence="7">
    <location>
        <begin position="18"/>
        <end position="94"/>
    </location>
</feature>
<evidence type="ECO:0000259" key="7">
    <source>
        <dbReference type="Pfam" id="PF02771"/>
    </source>
</evidence>
<keyword evidence="5 8" id="KW-0560">Oxidoreductase</keyword>
<comment type="caution">
    <text evidence="8">The sequence shown here is derived from an EMBL/GenBank/DDBJ whole genome shotgun (WGS) entry which is preliminary data.</text>
</comment>
<dbReference type="SUPFAM" id="SSF47203">
    <property type="entry name" value="Acyl-CoA dehydrogenase C-terminal domain-like"/>
    <property type="match status" value="1"/>
</dbReference>
<dbReference type="InterPro" id="IPR046373">
    <property type="entry name" value="Acyl-CoA_Oxase/DH_mid-dom_sf"/>
</dbReference>
<dbReference type="PANTHER" id="PTHR43884:SF20">
    <property type="entry name" value="ACYL-COA DEHYDROGENASE FADE28"/>
    <property type="match status" value="1"/>
</dbReference>
<dbReference type="SUPFAM" id="SSF56645">
    <property type="entry name" value="Acyl-CoA dehydrogenase NM domain-like"/>
    <property type="match status" value="1"/>
</dbReference>
<dbReference type="Gene3D" id="1.20.140.10">
    <property type="entry name" value="Butyryl-CoA Dehydrogenase, subunit A, domain 3"/>
    <property type="match status" value="1"/>
</dbReference>
<dbReference type="GO" id="GO:0016491">
    <property type="term" value="F:oxidoreductase activity"/>
    <property type="evidence" value="ECO:0007669"/>
    <property type="project" value="UniProtKB-KW"/>
</dbReference>
<evidence type="ECO:0000256" key="5">
    <source>
        <dbReference type="ARBA" id="ARBA00023002"/>
    </source>
</evidence>
<dbReference type="Pfam" id="PF02771">
    <property type="entry name" value="Acyl-CoA_dh_N"/>
    <property type="match status" value="1"/>
</dbReference>
<protein>
    <submittedName>
        <fullName evidence="8">Acyl-CoA dehydrogenase family protein</fullName>
        <ecNumber evidence="8">1.-.-.-</ecNumber>
    </submittedName>
</protein>
<keyword evidence="3" id="KW-0285">Flavoprotein</keyword>
<dbReference type="EMBL" id="JBHTIK010000008">
    <property type="protein sequence ID" value="MFD0849367.1"/>
    <property type="molecule type" value="Genomic_DNA"/>
</dbReference>
<dbReference type="EC" id="1.-.-.-" evidence="8"/>
<evidence type="ECO:0000259" key="6">
    <source>
        <dbReference type="Pfam" id="PF00441"/>
    </source>
</evidence>
<evidence type="ECO:0000256" key="2">
    <source>
        <dbReference type="ARBA" id="ARBA00009347"/>
    </source>
</evidence>
<sequence length="362" mass="37611">MGRFLTDHGPADHAGTAVEGWKAYADLGWLGIMVPEAHGGMGGGLSDYLIVARGIGGALLKAPITLTAVVGTELALHVEDVAQRQTLLGGICDGSLVLGLVGSGNDPPGSENGRVAASADSGGVRLTGRCFCVPHAGDANLLLVVAQSAGREDGLYLVDPVSEGLELHGYPMIDDRNAATVVFDRVFVPRDRRLAVPSVAAAMEKAGLSAAVATAAEAAGAMRALNELTLEHVRSRRQFGRALADFQVLQHRLVDMMIAERRSAAIVKTAAEAIDTGSPLAARLAAAAKITADRAGRFVGEAAIQLHGGMGMSEECAAGRYLKSLLYLAQNWGVAEAHLDRLADAVICELTEQGAADVRHDA</sequence>
<evidence type="ECO:0000256" key="4">
    <source>
        <dbReference type="ARBA" id="ARBA00022827"/>
    </source>
</evidence>
<organism evidence="8 9">
    <name type="scientific">Sphingosinicella xenopeptidilytica</name>
    <dbReference type="NCBI Taxonomy" id="364098"/>
    <lineage>
        <taxon>Bacteria</taxon>
        <taxon>Pseudomonadati</taxon>
        <taxon>Pseudomonadota</taxon>
        <taxon>Alphaproteobacteria</taxon>
        <taxon>Sphingomonadales</taxon>
        <taxon>Sphingosinicellaceae</taxon>
        <taxon>Sphingosinicella</taxon>
    </lineage>
</organism>
<evidence type="ECO:0000256" key="1">
    <source>
        <dbReference type="ARBA" id="ARBA00001974"/>
    </source>
</evidence>
<comment type="similarity">
    <text evidence="2">Belongs to the acyl-CoA dehydrogenase family.</text>
</comment>
<dbReference type="Gene3D" id="1.10.540.10">
    <property type="entry name" value="Acyl-CoA dehydrogenase/oxidase, N-terminal domain"/>
    <property type="match status" value="1"/>
</dbReference>
<evidence type="ECO:0000256" key="3">
    <source>
        <dbReference type="ARBA" id="ARBA00022630"/>
    </source>
</evidence>
<dbReference type="CDD" id="cd00567">
    <property type="entry name" value="ACAD"/>
    <property type="match status" value="1"/>
</dbReference>
<proteinExistence type="inferred from homology"/>
<dbReference type="RefSeq" id="WP_381491805.1">
    <property type="nucleotide sequence ID" value="NZ_JBHTIK010000008.1"/>
</dbReference>
<dbReference type="Gene3D" id="2.40.110.10">
    <property type="entry name" value="Butyryl-CoA Dehydrogenase, subunit A, domain 2"/>
    <property type="match status" value="1"/>
</dbReference>
<dbReference type="InterPro" id="IPR009075">
    <property type="entry name" value="AcylCo_DH/oxidase_C"/>
</dbReference>
<dbReference type="PANTHER" id="PTHR43884">
    <property type="entry name" value="ACYL-COA DEHYDROGENASE"/>
    <property type="match status" value="1"/>
</dbReference>
<dbReference type="InterPro" id="IPR037069">
    <property type="entry name" value="AcylCoA_DH/ox_N_sf"/>
</dbReference>
<reference evidence="9" key="1">
    <citation type="journal article" date="2019" name="Int. J. Syst. Evol. Microbiol.">
        <title>The Global Catalogue of Microorganisms (GCM) 10K type strain sequencing project: providing services to taxonomists for standard genome sequencing and annotation.</title>
        <authorList>
            <consortium name="The Broad Institute Genomics Platform"/>
            <consortium name="The Broad Institute Genome Sequencing Center for Infectious Disease"/>
            <person name="Wu L."/>
            <person name="Ma J."/>
        </authorList>
    </citation>
    <scope>NUCLEOTIDE SEQUENCE [LARGE SCALE GENOMIC DNA]</scope>
    <source>
        <strain evidence="9">CCUG 52537</strain>
    </source>
</reference>
<accession>A0ABW3C6H9</accession>
<evidence type="ECO:0000313" key="9">
    <source>
        <dbReference type="Proteomes" id="UP001597124"/>
    </source>
</evidence>
<dbReference type="InterPro" id="IPR013786">
    <property type="entry name" value="AcylCoA_DH/ox_N"/>
</dbReference>